<organism evidence="1">
    <name type="scientific">Cuerna arida</name>
    <dbReference type="NCBI Taxonomy" id="1464854"/>
    <lineage>
        <taxon>Eukaryota</taxon>
        <taxon>Metazoa</taxon>
        <taxon>Ecdysozoa</taxon>
        <taxon>Arthropoda</taxon>
        <taxon>Hexapoda</taxon>
        <taxon>Insecta</taxon>
        <taxon>Pterygota</taxon>
        <taxon>Neoptera</taxon>
        <taxon>Paraneoptera</taxon>
        <taxon>Hemiptera</taxon>
        <taxon>Auchenorrhyncha</taxon>
        <taxon>Membracoidea</taxon>
        <taxon>Cicadellidae</taxon>
        <taxon>Cicadellinae</taxon>
        <taxon>Proconiini</taxon>
        <taxon>Cuerna</taxon>
    </lineage>
</organism>
<protein>
    <submittedName>
        <fullName evidence="1">Uncharacterized protein</fullName>
    </submittedName>
</protein>
<reference evidence="1" key="1">
    <citation type="submission" date="2015-11" db="EMBL/GenBank/DDBJ databases">
        <title>De novo transcriptome assembly of four potential Pierce s Disease insect vectors from Arizona vineyards.</title>
        <authorList>
            <person name="Tassone E.E."/>
        </authorList>
    </citation>
    <scope>NUCLEOTIDE SEQUENCE</scope>
</reference>
<sequence>EYTSKYSWIHSGGVPRRLKEVKTISTRWCGPARKVYTHCREWPDGLTSVGALNVPFWGPPGRLRNVRSHSEVTRSVIERKQNKSDRATPLVGECRSAGAILCPYRQCPSVMAGEQMGHVSLYRSVKGRQKIQ</sequence>
<dbReference type="EMBL" id="GECZ01019756">
    <property type="protein sequence ID" value="JAS50013.1"/>
    <property type="molecule type" value="Transcribed_RNA"/>
</dbReference>
<feature type="non-terminal residue" evidence="1">
    <location>
        <position position="1"/>
    </location>
</feature>
<gene>
    <name evidence="1" type="ORF">g.49447</name>
</gene>
<name>A0A1B6FJ58_9HEMI</name>
<proteinExistence type="predicted"/>
<evidence type="ECO:0000313" key="1">
    <source>
        <dbReference type="EMBL" id="JAS50013.1"/>
    </source>
</evidence>
<feature type="non-terminal residue" evidence="1">
    <location>
        <position position="132"/>
    </location>
</feature>
<dbReference type="AlphaFoldDB" id="A0A1B6FJ58"/>
<accession>A0A1B6FJ58</accession>